<feature type="region of interest" description="Disordered" evidence="2">
    <location>
        <begin position="142"/>
        <end position="199"/>
    </location>
</feature>
<dbReference type="Proteomes" id="UP000761534">
    <property type="component" value="Unassembled WGS sequence"/>
</dbReference>
<feature type="region of interest" description="Disordered" evidence="2">
    <location>
        <begin position="435"/>
        <end position="458"/>
    </location>
</feature>
<dbReference type="VEuPathDB" id="FungiDB:TRICI_003092"/>
<dbReference type="OrthoDB" id="2129491at2759"/>
<dbReference type="GO" id="GO:0000993">
    <property type="term" value="F:RNA polymerase II complex binding"/>
    <property type="evidence" value="ECO:0007669"/>
    <property type="project" value="InterPro"/>
</dbReference>
<dbReference type="PANTHER" id="PTHR15921">
    <property type="entry name" value="PRE-MRNA CLEAVAGE COMPLEX II"/>
    <property type="match status" value="1"/>
</dbReference>
<evidence type="ECO:0000259" key="3">
    <source>
        <dbReference type="Pfam" id="PF21936"/>
    </source>
</evidence>
<evidence type="ECO:0000313" key="4">
    <source>
        <dbReference type="EMBL" id="KAA8913834.1"/>
    </source>
</evidence>
<dbReference type="GO" id="GO:0005849">
    <property type="term" value="C:mRNA cleavage factor complex"/>
    <property type="evidence" value="ECO:0007669"/>
    <property type="project" value="TreeGrafter"/>
</dbReference>
<dbReference type="Pfam" id="PF21936">
    <property type="entry name" value="Pcf11_C"/>
    <property type="match status" value="1"/>
</dbReference>
<dbReference type="InterPro" id="IPR045154">
    <property type="entry name" value="PCF11-like"/>
</dbReference>
<dbReference type="InterPro" id="IPR054127">
    <property type="entry name" value="Pcf11_C"/>
</dbReference>
<keyword evidence="5" id="KW-1185">Reference proteome</keyword>
<sequence length="458" mass="52369">MYELFLTWKNTANGSMLFASDPINKIENFLNNARAKQMEIQAQEQKRKQAELQQHAQQFMANGPLSQSALLTEVDKLLDFTNQRKLLDPSDTDAQKQMGILNQLRDVLSNTTLPAEMLPKIQQQLVTFNQKEAARVNVRARTATPPLAQGSGFPDLSKLPMFNQPQSQPQPQPQPQFNMPPMQQFPMQTQQQPQQQQPFVPPNLLNSLQSAGLLNFNGRGGTPGAGGPQVSIQVELTNASLQTPRKELIDQLYKQMPKQCGTCGKRFPDTEDGRQLRNAHLDWHFRVNKKLREENRSNHRCWYLPQEEWLDYKDEEEILGLIPENKSDSKNGKEAEKKKKEINLEKESKKYVPVPSDKKLANQPCPICQEKFQSVWNDKVEDWVWKNAVKADGKRIFHATCYAENEDATKRVEPPKPKNINQLLGNMNLADILANANKRKRPEEDTSDANVKKEPKIE</sequence>
<reference evidence="4" key="1">
    <citation type="journal article" date="2019" name="G3 (Bethesda)">
        <title>Genome Assemblies of Two Rare Opportunistic Yeast Pathogens: Diutina rugosa (syn. Candida rugosa) and Trichomonascus ciferrii (syn. Candida ciferrii).</title>
        <authorList>
            <person name="Mixao V."/>
            <person name="Saus E."/>
            <person name="Hansen A.P."/>
            <person name="Lass-Florl C."/>
            <person name="Gabaldon T."/>
        </authorList>
    </citation>
    <scope>NUCLEOTIDE SEQUENCE</scope>
    <source>
        <strain evidence="4">CBS 4856</strain>
    </source>
</reference>
<organism evidence="4 5">
    <name type="scientific">Trichomonascus ciferrii</name>
    <dbReference type="NCBI Taxonomy" id="44093"/>
    <lineage>
        <taxon>Eukaryota</taxon>
        <taxon>Fungi</taxon>
        <taxon>Dikarya</taxon>
        <taxon>Ascomycota</taxon>
        <taxon>Saccharomycotina</taxon>
        <taxon>Dipodascomycetes</taxon>
        <taxon>Dipodascales</taxon>
        <taxon>Trichomonascaceae</taxon>
        <taxon>Trichomonascus</taxon>
        <taxon>Trichomonascus ciferrii complex</taxon>
    </lineage>
</organism>
<feature type="compositionally biased region" description="Low complexity" evidence="2">
    <location>
        <begin position="175"/>
        <end position="198"/>
    </location>
</feature>
<gene>
    <name evidence="4" type="ORF">TRICI_003092</name>
</gene>
<name>A0A642V4P8_9ASCO</name>
<evidence type="ECO:0000256" key="2">
    <source>
        <dbReference type="SAM" id="MobiDB-lite"/>
    </source>
</evidence>
<evidence type="ECO:0000313" key="5">
    <source>
        <dbReference type="Proteomes" id="UP000761534"/>
    </source>
</evidence>
<feature type="coiled-coil region" evidence="1">
    <location>
        <begin position="26"/>
        <end position="62"/>
    </location>
</feature>
<evidence type="ECO:0000256" key="1">
    <source>
        <dbReference type="SAM" id="Coils"/>
    </source>
</evidence>
<dbReference type="GO" id="GO:0003729">
    <property type="term" value="F:mRNA binding"/>
    <property type="evidence" value="ECO:0007669"/>
    <property type="project" value="InterPro"/>
</dbReference>
<dbReference type="AlphaFoldDB" id="A0A642V4P8"/>
<feature type="domain" description="Pcf11 C-terminal" evidence="3">
    <location>
        <begin position="350"/>
        <end position="404"/>
    </location>
</feature>
<protein>
    <recommendedName>
        <fullName evidence="3">Pcf11 C-terminal domain-containing protein</fullName>
    </recommendedName>
</protein>
<dbReference type="PANTHER" id="PTHR15921:SF3">
    <property type="entry name" value="PRE-MRNA CLEAVAGE COMPLEX 2 PROTEIN PCF11"/>
    <property type="match status" value="1"/>
</dbReference>
<dbReference type="GO" id="GO:0005737">
    <property type="term" value="C:cytoplasm"/>
    <property type="evidence" value="ECO:0007669"/>
    <property type="project" value="TreeGrafter"/>
</dbReference>
<accession>A0A642V4P8</accession>
<keyword evidence="1" id="KW-0175">Coiled coil</keyword>
<dbReference type="EMBL" id="SWFS01000217">
    <property type="protein sequence ID" value="KAA8913834.1"/>
    <property type="molecule type" value="Genomic_DNA"/>
</dbReference>
<dbReference type="GO" id="GO:0006369">
    <property type="term" value="P:termination of RNA polymerase II transcription"/>
    <property type="evidence" value="ECO:0007669"/>
    <property type="project" value="InterPro"/>
</dbReference>
<comment type="caution">
    <text evidence="4">The sequence shown here is derived from an EMBL/GenBank/DDBJ whole genome shotgun (WGS) entry which is preliminary data.</text>
</comment>
<proteinExistence type="predicted"/>
<dbReference type="GO" id="GO:0031124">
    <property type="term" value="P:mRNA 3'-end processing"/>
    <property type="evidence" value="ECO:0007669"/>
    <property type="project" value="InterPro"/>
</dbReference>